<dbReference type="InterPro" id="IPR006398">
    <property type="entry name" value="Tartro_sem_red"/>
</dbReference>
<dbReference type="InterPro" id="IPR013328">
    <property type="entry name" value="6PGD_dom2"/>
</dbReference>
<dbReference type="InterPro" id="IPR006115">
    <property type="entry name" value="6PGDH_NADP-bd"/>
</dbReference>
<feature type="active site" evidence="4">
    <location>
        <position position="172"/>
    </location>
</feature>
<dbReference type="FunFam" id="3.40.50.720:FF:000071">
    <property type="entry name" value="2-hydroxy-3-oxopropionate reductase"/>
    <property type="match status" value="1"/>
</dbReference>
<dbReference type="Pfam" id="PF14833">
    <property type="entry name" value="NAD_binding_11"/>
    <property type="match status" value="1"/>
</dbReference>
<proteinExistence type="inferred from homology"/>
<sequence>MEMKIGFIGLGIMGRPMAKNLVKAGYELVVFDFNKDAVADLVSCGAKAAESGKEVASQVDVVITMVPNSPHVRAAVLGKDGVAEGAKPGLVLIDMSSIDPTESKKIGEECAKYGIEMLDAPVSGGEPKAIDGTLSVMVGGKKDLFDKYYDMLMVMAGSVVYVGDLGSGNVAKLANQMVVAINIAAVAEALTFAKKAGTDPELVYKAIRGGLAGSTVMDAKAPMMLDGNYKPGFRIELHIKDLNNALNAAHAISSPAPLTAQMMEVMQFLRAEGCDKEDHSSIVKYYEKISGTSVVKENK</sequence>
<keyword evidence="8" id="KW-1185">Reference proteome</keyword>
<evidence type="ECO:0000256" key="2">
    <source>
        <dbReference type="ARBA" id="ARBA00023002"/>
    </source>
</evidence>
<dbReference type="EC" id="1.1.1.60" evidence="7"/>
<dbReference type="AlphaFoldDB" id="A0AAE3DJY0"/>
<evidence type="ECO:0000256" key="4">
    <source>
        <dbReference type="PIRSR" id="PIRSR000103-1"/>
    </source>
</evidence>
<dbReference type="GO" id="GO:0051287">
    <property type="term" value="F:NAD binding"/>
    <property type="evidence" value="ECO:0007669"/>
    <property type="project" value="InterPro"/>
</dbReference>
<comment type="similarity">
    <text evidence="1">Belongs to the HIBADH-related family.</text>
</comment>
<dbReference type="GO" id="GO:0046395">
    <property type="term" value="P:carboxylic acid catabolic process"/>
    <property type="evidence" value="ECO:0007669"/>
    <property type="project" value="UniProtKB-ARBA"/>
</dbReference>
<accession>A0AAE3DJY0</accession>
<organism evidence="7 8">
    <name type="scientific">Brotaphodocola catenula</name>
    <dbReference type="NCBI Taxonomy" id="2885361"/>
    <lineage>
        <taxon>Bacteria</taxon>
        <taxon>Bacillati</taxon>
        <taxon>Bacillota</taxon>
        <taxon>Clostridia</taxon>
        <taxon>Lachnospirales</taxon>
        <taxon>Lachnospiraceae</taxon>
        <taxon>Brotaphodocola</taxon>
    </lineage>
</organism>
<evidence type="ECO:0000313" key="7">
    <source>
        <dbReference type="EMBL" id="MCC2164627.1"/>
    </source>
</evidence>
<dbReference type="GO" id="GO:0008679">
    <property type="term" value="F:2-hydroxy-3-oxopropionate reductase activity"/>
    <property type="evidence" value="ECO:0007669"/>
    <property type="project" value="UniProtKB-EC"/>
</dbReference>
<dbReference type="InterPro" id="IPR036291">
    <property type="entry name" value="NAD(P)-bd_dom_sf"/>
</dbReference>
<dbReference type="Gene3D" id="3.40.50.720">
    <property type="entry name" value="NAD(P)-binding Rossmann-like Domain"/>
    <property type="match status" value="1"/>
</dbReference>
<protein>
    <submittedName>
        <fullName evidence="7">2-hydroxy-3-oxopropionate reductase</fullName>
        <ecNumber evidence="7">1.1.1.60</ecNumber>
    </submittedName>
</protein>
<dbReference type="SUPFAM" id="SSF51735">
    <property type="entry name" value="NAD(P)-binding Rossmann-fold domains"/>
    <property type="match status" value="1"/>
</dbReference>
<keyword evidence="2 7" id="KW-0560">Oxidoreductase</keyword>
<dbReference type="Pfam" id="PF03446">
    <property type="entry name" value="NAD_binding_2"/>
    <property type="match status" value="1"/>
</dbReference>
<dbReference type="InterPro" id="IPR029154">
    <property type="entry name" value="HIBADH-like_NADP-bd"/>
</dbReference>
<keyword evidence="3" id="KW-0520">NAD</keyword>
<dbReference type="GO" id="GO:0050661">
    <property type="term" value="F:NADP binding"/>
    <property type="evidence" value="ECO:0007669"/>
    <property type="project" value="InterPro"/>
</dbReference>
<dbReference type="InterPro" id="IPR015815">
    <property type="entry name" value="HIBADH-related"/>
</dbReference>
<dbReference type="PANTHER" id="PTHR43060:SF3">
    <property type="entry name" value="2-HYDROXY-3-OXOPROPIONATE REDUCTASE"/>
    <property type="match status" value="1"/>
</dbReference>
<name>A0AAE3DJY0_9FIRM</name>
<dbReference type="InterPro" id="IPR002204">
    <property type="entry name" value="3-OH-isobutyrate_DH-rel_CS"/>
</dbReference>
<feature type="domain" description="3-hydroxyisobutyrate dehydrogenase-like NAD-binding" evidence="6">
    <location>
        <begin position="166"/>
        <end position="286"/>
    </location>
</feature>
<dbReference type="Gene3D" id="1.10.1040.10">
    <property type="entry name" value="N-(1-d-carboxylethyl)-l-norvaline Dehydrogenase, domain 2"/>
    <property type="match status" value="1"/>
</dbReference>
<evidence type="ECO:0000259" key="5">
    <source>
        <dbReference type="Pfam" id="PF03446"/>
    </source>
</evidence>
<reference evidence="7" key="1">
    <citation type="submission" date="2021-10" db="EMBL/GenBank/DDBJ databases">
        <title>Anaerobic single-cell dispensing facilitates the cultivation of human gut bacteria.</title>
        <authorList>
            <person name="Afrizal A."/>
        </authorList>
    </citation>
    <scope>NUCLEOTIDE SEQUENCE</scope>
    <source>
        <strain evidence="7">CLA-AA-H274</strain>
    </source>
</reference>
<dbReference type="Proteomes" id="UP001198962">
    <property type="component" value="Unassembled WGS sequence"/>
</dbReference>
<dbReference type="NCBIfam" id="NF008592">
    <property type="entry name" value="PRK11559.1"/>
    <property type="match status" value="1"/>
</dbReference>
<dbReference type="EMBL" id="JAJEPU010000016">
    <property type="protein sequence ID" value="MCC2164627.1"/>
    <property type="molecule type" value="Genomic_DNA"/>
</dbReference>
<evidence type="ECO:0000313" key="8">
    <source>
        <dbReference type="Proteomes" id="UP001198962"/>
    </source>
</evidence>
<dbReference type="PIRSF" id="PIRSF000103">
    <property type="entry name" value="HIBADH"/>
    <property type="match status" value="1"/>
</dbReference>
<dbReference type="PROSITE" id="PS00895">
    <property type="entry name" value="3_HYDROXYISOBUT_DH"/>
    <property type="match status" value="1"/>
</dbReference>
<dbReference type="SUPFAM" id="SSF48179">
    <property type="entry name" value="6-phosphogluconate dehydrogenase C-terminal domain-like"/>
    <property type="match status" value="1"/>
</dbReference>
<dbReference type="InterPro" id="IPR008927">
    <property type="entry name" value="6-PGluconate_DH-like_C_sf"/>
</dbReference>
<dbReference type="NCBIfam" id="TIGR01505">
    <property type="entry name" value="tartro_sem_red"/>
    <property type="match status" value="1"/>
</dbReference>
<gene>
    <name evidence="7" type="primary">garR</name>
    <name evidence="7" type="ORF">LKD32_06990</name>
</gene>
<evidence type="ECO:0000259" key="6">
    <source>
        <dbReference type="Pfam" id="PF14833"/>
    </source>
</evidence>
<dbReference type="GO" id="GO:0046487">
    <property type="term" value="P:glyoxylate metabolic process"/>
    <property type="evidence" value="ECO:0007669"/>
    <property type="project" value="InterPro"/>
</dbReference>
<dbReference type="PANTHER" id="PTHR43060">
    <property type="entry name" value="3-HYDROXYISOBUTYRATE DEHYDROGENASE-LIKE 1, MITOCHONDRIAL-RELATED"/>
    <property type="match status" value="1"/>
</dbReference>
<evidence type="ECO:0000256" key="1">
    <source>
        <dbReference type="ARBA" id="ARBA00009080"/>
    </source>
</evidence>
<evidence type="ECO:0000256" key="3">
    <source>
        <dbReference type="ARBA" id="ARBA00023027"/>
    </source>
</evidence>
<feature type="domain" description="6-phosphogluconate dehydrogenase NADP-binding" evidence="5">
    <location>
        <begin position="4"/>
        <end position="163"/>
    </location>
</feature>
<comment type="caution">
    <text evidence="7">The sequence shown here is derived from an EMBL/GenBank/DDBJ whole genome shotgun (WGS) entry which is preliminary data.</text>
</comment>